<reference evidence="2" key="1">
    <citation type="submission" date="2021-01" db="EMBL/GenBank/DDBJ databases">
        <authorList>
            <person name="Corre E."/>
            <person name="Pelletier E."/>
            <person name="Niang G."/>
            <person name="Scheremetjew M."/>
            <person name="Finn R."/>
            <person name="Kale V."/>
            <person name="Holt S."/>
            <person name="Cochrane G."/>
            <person name="Meng A."/>
            <person name="Brown T."/>
            <person name="Cohen L."/>
        </authorList>
    </citation>
    <scope>NUCLEOTIDE SEQUENCE</scope>
    <source>
        <strain evidence="2">10249 10 AB</strain>
    </source>
</reference>
<dbReference type="InterPro" id="IPR036865">
    <property type="entry name" value="CRAL-TRIO_dom_sf"/>
</dbReference>
<feature type="domain" description="DUF6824" evidence="1">
    <location>
        <begin position="357"/>
        <end position="441"/>
    </location>
</feature>
<evidence type="ECO:0000313" key="2">
    <source>
        <dbReference type="EMBL" id="CAE0721651.1"/>
    </source>
</evidence>
<sequence length="525" mass="60814">MEQSVGVSLLLPDPPSHFTVDHILATELNKLSFNDRQAIEEEIHGVRCGAADENPELLERSLQEFDQQLNTRKIGNSLLRNVVYTTSAGAGVPQPQSECYLNDPNIRLRFLRSECFVVEKAVERLINFLEFSAELFGNYVAERPIKLSDFSREDMIGLNSSRNQYLPFRDRSGRRVLIGVGNCNFHLPVPLRFKILIYLHWVVSEDVETQRKGVVIVAWVFDEANDNTWEQKFRPDMKSNLHSYHKRQNAALPIRVASLQQYYRDTAFFRALSSLYVFGLNSHNRSIYKAHFGSQTELRYVLSSYGIPTDLMHISCTGTVKFGNFTAWINFLSIKLDQEESRRTPSEEIVECPRSYDVVFRKGPTYRNNPGNMFYRELIESNSQEHASCKIRSEKYQITLQIIKIIEDRSGRFLEWSKERQMWIVMQDMAKVRGKVAAALKQYKRTKKENKPKKIEKTIRTAITIIEESARADSDTECSRLRQYYGMNSHPMKRQKTSMCFGVATFDDGGSCFGREFFPTDQKWS</sequence>
<gene>
    <name evidence="2" type="ORF">PAUS00366_LOCUS14406</name>
</gene>
<dbReference type="InterPro" id="IPR049227">
    <property type="entry name" value="DUF6824"/>
</dbReference>
<protein>
    <recommendedName>
        <fullName evidence="1">DUF6824 domain-containing protein</fullName>
    </recommendedName>
</protein>
<proteinExistence type="predicted"/>
<dbReference type="AlphaFoldDB" id="A0A7S4ANJ5"/>
<dbReference type="Pfam" id="PF20710">
    <property type="entry name" value="DUF6824"/>
    <property type="match status" value="1"/>
</dbReference>
<organism evidence="2">
    <name type="scientific">Pseudo-nitzschia australis</name>
    <dbReference type="NCBI Taxonomy" id="44445"/>
    <lineage>
        <taxon>Eukaryota</taxon>
        <taxon>Sar</taxon>
        <taxon>Stramenopiles</taxon>
        <taxon>Ochrophyta</taxon>
        <taxon>Bacillariophyta</taxon>
        <taxon>Bacillariophyceae</taxon>
        <taxon>Bacillariophycidae</taxon>
        <taxon>Bacillariales</taxon>
        <taxon>Bacillariaceae</taxon>
        <taxon>Pseudo-nitzschia</taxon>
    </lineage>
</organism>
<evidence type="ECO:0000259" key="1">
    <source>
        <dbReference type="Pfam" id="PF20710"/>
    </source>
</evidence>
<accession>A0A7S4ANJ5</accession>
<dbReference type="EMBL" id="HBIX01020424">
    <property type="protein sequence ID" value="CAE0721651.1"/>
    <property type="molecule type" value="Transcribed_RNA"/>
</dbReference>
<name>A0A7S4ANJ5_9STRA</name>
<dbReference type="Gene3D" id="3.40.525.10">
    <property type="entry name" value="CRAL-TRIO lipid binding domain"/>
    <property type="match status" value="1"/>
</dbReference>